<evidence type="ECO:0000313" key="2">
    <source>
        <dbReference type="Proteomes" id="UP000676336"/>
    </source>
</evidence>
<reference evidence="1" key="1">
    <citation type="submission" date="2021-02" db="EMBL/GenBank/DDBJ databases">
        <authorList>
            <person name="Nowell W R."/>
        </authorList>
    </citation>
    <scope>NUCLEOTIDE SEQUENCE</scope>
</reference>
<gene>
    <name evidence="1" type="ORF">SMN809_LOCUS16052</name>
</gene>
<evidence type="ECO:0000313" key="1">
    <source>
        <dbReference type="EMBL" id="CAF4076476.1"/>
    </source>
</evidence>
<organism evidence="1 2">
    <name type="scientific">Rotaria magnacalcarata</name>
    <dbReference type="NCBI Taxonomy" id="392030"/>
    <lineage>
        <taxon>Eukaryota</taxon>
        <taxon>Metazoa</taxon>
        <taxon>Spiralia</taxon>
        <taxon>Gnathifera</taxon>
        <taxon>Rotifera</taxon>
        <taxon>Eurotatoria</taxon>
        <taxon>Bdelloidea</taxon>
        <taxon>Philodinida</taxon>
        <taxon>Philodinidae</taxon>
        <taxon>Rotaria</taxon>
    </lineage>
</organism>
<protein>
    <submittedName>
        <fullName evidence="1">Uncharacterized protein</fullName>
    </submittedName>
</protein>
<sequence>MFIHQAKENRIQIDNIVVQQEEQEKENTLNKIGICQMYANVCYKDDDIMFYDIDNEYFEEITIDINNDDDNNKEEELI</sequence>
<proteinExistence type="predicted"/>
<name>A0A8S2PZF6_9BILA</name>
<dbReference type="Proteomes" id="UP000676336">
    <property type="component" value="Unassembled WGS sequence"/>
</dbReference>
<dbReference type="AlphaFoldDB" id="A0A8S2PZF6"/>
<comment type="caution">
    <text evidence="1">The sequence shown here is derived from an EMBL/GenBank/DDBJ whole genome shotgun (WGS) entry which is preliminary data.</text>
</comment>
<accession>A0A8S2PZF6</accession>
<dbReference type="EMBL" id="CAJOBI010007063">
    <property type="protein sequence ID" value="CAF4076476.1"/>
    <property type="molecule type" value="Genomic_DNA"/>
</dbReference>